<feature type="chain" id="PRO_5031489028" evidence="1">
    <location>
        <begin position="20"/>
        <end position="74"/>
    </location>
</feature>
<sequence length="74" mass="7787">MKKLTLACLSLCLASPALAIATKPNSAPIAEPSRELLALQARMQTSNDAWNAEPGTRDAVEAVFARAQSAYSIA</sequence>
<gene>
    <name evidence="2" type="ORF">HNO88_003979</name>
</gene>
<dbReference type="EMBL" id="JACHLR010000026">
    <property type="protein sequence ID" value="MBB4860635.1"/>
    <property type="molecule type" value="Genomic_DNA"/>
</dbReference>
<feature type="signal peptide" evidence="1">
    <location>
        <begin position="1"/>
        <end position="19"/>
    </location>
</feature>
<evidence type="ECO:0000313" key="3">
    <source>
        <dbReference type="Proteomes" id="UP000555448"/>
    </source>
</evidence>
<reference evidence="2 3" key="1">
    <citation type="submission" date="2020-08" db="EMBL/GenBank/DDBJ databases">
        <title>Functional genomics of gut bacteria from endangered species of beetles.</title>
        <authorList>
            <person name="Carlos-Shanley C."/>
        </authorList>
    </citation>
    <scope>NUCLEOTIDE SEQUENCE [LARGE SCALE GENOMIC DNA]</scope>
    <source>
        <strain evidence="2 3">S00245</strain>
    </source>
</reference>
<comment type="caution">
    <text evidence="2">The sequence shown here is derived from an EMBL/GenBank/DDBJ whole genome shotgun (WGS) entry which is preliminary data.</text>
</comment>
<evidence type="ECO:0000256" key="1">
    <source>
        <dbReference type="SAM" id="SignalP"/>
    </source>
</evidence>
<evidence type="ECO:0000313" key="2">
    <source>
        <dbReference type="EMBL" id="MBB4860635.1"/>
    </source>
</evidence>
<accession>A0A7W7KD37</accession>
<dbReference type="AlphaFoldDB" id="A0A7W7KD37"/>
<protein>
    <submittedName>
        <fullName evidence="2">Uncharacterized protein</fullName>
    </submittedName>
</protein>
<keyword evidence="1" id="KW-0732">Signal</keyword>
<organism evidence="2 3">
    <name type="scientific">Novosphingobium chloroacetimidivorans</name>
    <dbReference type="NCBI Taxonomy" id="1428314"/>
    <lineage>
        <taxon>Bacteria</taxon>
        <taxon>Pseudomonadati</taxon>
        <taxon>Pseudomonadota</taxon>
        <taxon>Alphaproteobacteria</taxon>
        <taxon>Sphingomonadales</taxon>
        <taxon>Sphingomonadaceae</taxon>
        <taxon>Novosphingobium</taxon>
    </lineage>
</organism>
<dbReference type="Proteomes" id="UP000555448">
    <property type="component" value="Unassembled WGS sequence"/>
</dbReference>
<proteinExistence type="predicted"/>
<keyword evidence="3" id="KW-1185">Reference proteome</keyword>
<name>A0A7W7KD37_9SPHN</name>
<dbReference type="RefSeq" id="WP_184249784.1">
    <property type="nucleotide sequence ID" value="NZ_JACHLR010000026.1"/>
</dbReference>